<evidence type="ECO:0000259" key="1">
    <source>
        <dbReference type="SMART" id="SM01220"/>
    </source>
</evidence>
<feature type="domain" description="Bridge-like lipid transfer protein family member 1 C-terminal" evidence="1">
    <location>
        <begin position="1458"/>
        <end position="1870"/>
    </location>
</feature>
<evidence type="ECO:0000313" key="3">
    <source>
        <dbReference type="Proteomes" id="UP000277928"/>
    </source>
</evidence>
<dbReference type="InterPro" id="IPR033616">
    <property type="entry name" value="BLTP1"/>
</dbReference>
<dbReference type="Proteomes" id="UP000277928">
    <property type="component" value="Unassembled WGS sequence"/>
</dbReference>
<name>A0A3P6TLZ2_LITSI</name>
<proteinExistence type="predicted"/>
<gene>
    <name evidence="2" type="ORF">NLS_LOCUS8988</name>
</gene>
<dbReference type="PANTHER" id="PTHR31640">
    <property type="entry name" value="TRANSMEMBRANE PROTEIN KIAA1109"/>
    <property type="match status" value="1"/>
</dbReference>
<accession>A0A3P6TLZ2</accession>
<protein>
    <recommendedName>
        <fullName evidence="1">Bridge-like lipid transfer protein family member 1 C-terminal domain-containing protein</fullName>
    </recommendedName>
</protein>
<dbReference type="InterPro" id="IPR056741">
    <property type="entry name" value="BLTP1_M"/>
</dbReference>
<dbReference type="Pfam" id="PF25039">
    <property type="entry name" value="BLTP1_M"/>
    <property type="match status" value="1"/>
</dbReference>
<dbReference type="OrthoDB" id="10051416at2759"/>
<dbReference type="GO" id="GO:0098793">
    <property type="term" value="C:presynapse"/>
    <property type="evidence" value="ECO:0007669"/>
    <property type="project" value="GOC"/>
</dbReference>
<dbReference type="SMART" id="SM01220">
    <property type="entry name" value="FSA_C"/>
    <property type="match status" value="1"/>
</dbReference>
<feature type="non-terminal residue" evidence="2">
    <location>
        <position position="1879"/>
    </location>
</feature>
<dbReference type="InterPro" id="IPR056742">
    <property type="entry name" value="BLTP1_C"/>
</dbReference>
<reference evidence="2 3" key="1">
    <citation type="submission" date="2018-08" db="EMBL/GenBank/DDBJ databases">
        <authorList>
            <person name="Laetsch R D."/>
            <person name="Stevens L."/>
            <person name="Kumar S."/>
            <person name="Blaxter L. M."/>
        </authorList>
    </citation>
    <scope>NUCLEOTIDE SEQUENCE [LARGE SCALE GENOMIC DNA]</scope>
</reference>
<dbReference type="GO" id="GO:0048488">
    <property type="term" value="P:synaptic vesicle endocytosis"/>
    <property type="evidence" value="ECO:0007669"/>
    <property type="project" value="TreeGrafter"/>
</dbReference>
<dbReference type="EMBL" id="UYRX01001303">
    <property type="protein sequence ID" value="VDK89126.1"/>
    <property type="molecule type" value="Genomic_DNA"/>
</dbReference>
<dbReference type="Pfam" id="PF25040">
    <property type="entry name" value="BLTP1_C"/>
    <property type="match status" value="4"/>
</dbReference>
<sequence>MPNVELAHKYLKHHLKSPTSPHEVRITVDPNQMCSSTDKNDCNSSARSTAESRQLDLYYWVLAKHLEHKEAATRNRTTTKILDDAPINAMEIVLSAFFWSFYKARGLESSKANIMLPIANTDAKFLVELVSLKIDILEPKMISASSVNYLSTSRHHLLHLDSLNMVGQVHTEPCFDELKLQPIRISICLSYNSSVQNIRTVFPFVAVSLFNDLSRVTRSCTSAFAHLKLARTCKTPEEVMCISKSSNLATPECDLTSSTYWLHNVVDKLQDYLGSRTGAMQFNDEVLEMKVDGNMDIKVAVLEMTLTHLYISATLKRTRLEHINRRDKIADNKIMDELNASIQRANLILSEFVMGHDAKHIVSFLVKTSSLKFEREKCIKGSVRSSIKVLIGDVEGDTPVHAQNLHEVVLRNVSQLNEQITRLEYNFPTPVGEYSAHLQQRQGVAVVNFEILISSIELSAQLLPSLKVKYRLDQAESCGNTGSASKFTGRIKSHVVHFTVVAPNDEKRTSSLNSDTFTLVLPHISADGAYRMQEKVEYIDEMRDENLLFREGGYIDIVLTVGKLEHVFTTDLLNQILFAEQCFRTELTSLINRIIGDRTIRPPVPSEQLPSQDPFLFTITLRGETAPWLQLTASTPTSIAVRLTFDNITATLTNRWTQKRAKSETKRLYGKAVIGVSAKLGLLVKTAMFEEIETELQEFATFMTQITLQNKNSSSVPSAYSYVVTVNRPIFLIKSSAIDKAILLWLNYKNTYDFWHEERKKMLKSARRVPLMSAHISTPLNAETGVNVNLSLKVTNGIYVCMPLYSADLSENLSALLISLQSTDITVCVKKELACQATFHKFKVKFIDNFDDQALNDAWIEKEPGDPSRSNYFYFPQGTYQLVSRAAAASDSSENAKWTLSIKWQMCGMVIDLDQRIGKHTSLLISTFSSLTSDIGEEDWGELANESSVIYDDEDEQDAEIDATGELGNLAQPEERIRWLERKMHEQSVLVTDLMQCGASEPSIEKERRTLRKLESARFKQFRNSIIGKLKRNAVRQRKKLMEPKKPAGTHEANQVVNILSSEQSDGPSQVSSALAKKNESLGLQFSGLHKSSERGLVSGRSSESNAMASSVDMNIDVQVSIESGLCTLRALGKEESTGLLSKRPSVRDLKSKMAQTNESIAVTKFAIPSVDVRAYYTSLDTGQMHKQIPRHLQTTFSHKFGRSSQWRRPAFYLAVELASMPQESLITPHLADFLEQVFSTIPENNVNSSLYLSNMDLNEMNDSDVSIVDMDTSVIPLDVLFHLTVQSSTIRFEGQQQRTAAADCLLKLPSLTLMASTRPHCEGGSTSAGSSDIAGGGIHVSATLSAFSLNIYSPHQRSTAQDALLLTLDHLSILASRSKNSRLESDNKVQFVLTANIGSANFNYDMRRLAELISFPKPWYRHTIAQRLFFGGHSVKTPTYNAETSFEMNHSSSKPLSNKIPSMQETVKKKEWSAVIICGVEWKELNISAQMANTMGNTKLILREGVLHGYCQLNSKQERAVSINFGLESAVLSAYGGVISGEIAITSLRVACKNQTAALKPPRNCAKLELTEIQSRIEWMSRPIFIAKCEKPSIRFLDEWVSLFDDAGEAVKASVAVNITCSWSDLQLIITKVTVDDLIKITQKLQSFFKEQLTNSRMVWGIRSSVSADESPPKLDDKNFINFTKYHHWQPVLDMITYIQSRQKLLPMPKSSDGMTIVGGVLELSGQSLSLACMHGEMNASSWALFHMRQPTIIFEPEARYIFVTDNRDIGVSVAQRLNIRLGDMAYQRGDTECMAVVCRVQQSRGSMVRQMSSVVACLHHVIGDVLMRLKYIPSNLNQPAAHHSVLQLFQFPALDAVLSTLQKQGIETDEQSPVPEV</sequence>
<dbReference type="PANTHER" id="PTHR31640:SF1">
    <property type="entry name" value="BRIDGE-LIKE LIPID TRANSFER PROTEIN FAMILY MEMBER 1"/>
    <property type="match status" value="1"/>
</dbReference>
<evidence type="ECO:0000313" key="2">
    <source>
        <dbReference type="EMBL" id="VDK89126.1"/>
    </source>
</evidence>
<organism evidence="2 3">
    <name type="scientific">Litomosoides sigmodontis</name>
    <name type="common">Filarial nematode worm</name>
    <dbReference type="NCBI Taxonomy" id="42156"/>
    <lineage>
        <taxon>Eukaryota</taxon>
        <taxon>Metazoa</taxon>
        <taxon>Ecdysozoa</taxon>
        <taxon>Nematoda</taxon>
        <taxon>Chromadorea</taxon>
        <taxon>Rhabditida</taxon>
        <taxon>Spirurina</taxon>
        <taxon>Spiruromorpha</taxon>
        <taxon>Filarioidea</taxon>
        <taxon>Onchocercidae</taxon>
        <taxon>Litomosoides</taxon>
    </lineage>
</organism>
<dbReference type="STRING" id="42156.A0A3P6TLZ2"/>
<keyword evidence="3" id="KW-1185">Reference proteome</keyword>